<keyword evidence="1" id="KW-0812">Transmembrane</keyword>
<dbReference type="RefSeq" id="XP_034255652.1">
    <property type="nucleotide sequence ID" value="XM_034399761.1"/>
</dbReference>
<evidence type="ECO:0000313" key="2">
    <source>
        <dbReference type="Proteomes" id="UP000515158"/>
    </source>
</evidence>
<dbReference type="OrthoDB" id="6683043at2759"/>
<proteinExistence type="predicted"/>
<accession>A0A6P9ABY2</accession>
<dbReference type="CTD" id="14462836"/>
<keyword evidence="1" id="KW-0472">Membrane</keyword>
<sequence>MVFHVFYPALAILVLFMAVLIMLMLRFGSKWCKLRHTAKPPEYDWEDKTYEQKVSYA</sequence>
<name>A0A6P9ABY2_THRPL</name>
<reference evidence="3" key="1">
    <citation type="submission" date="2025-08" db="UniProtKB">
        <authorList>
            <consortium name="RefSeq"/>
        </authorList>
    </citation>
    <scope>IDENTIFICATION</scope>
    <source>
        <tissue evidence="3">Total insect</tissue>
    </source>
</reference>
<organism evidence="3">
    <name type="scientific">Thrips palmi</name>
    <name type="common">Melon thrips</name>
    <dbReference type="NCBI Taxonomy" id="161013"/>
    <lineage>
        <taxon>Eukaryota</taxon>
        <taxon>Metazoa</taxon>
        <taxon>Ecdysozoa</taxon>
        <taxon>Arthropoda</taxon>
        <taxon>Hexapoda</taxon>
        <taxon>Insecta</taxon>
        <taxon>Pterygota</taxon>
        <taxon>Neoptera</taxon>
        <taxon>Paraneoptera</taxon>
        <taxon>Thysanoptera</taxon>
        <taxon>Terebrantia</taxon>
        <taxon>Thripoidea</taxon>
        <taxon>Thripidae</taxon>
        <taxon>Thrips</taxon>
    </lineage>
</organism>
<dbReference type="KEGG" id="tpal:117653822"/>
<dbReference type="GeneID" id="117653822"/>
<feature type="transmembrane region" description="Helical" evidence="1">
    <location>
        <begin position="6"/>
        <end position="25"/>
    </location>
</feature>
<evidence type="ECO:0000313" key="3">
    <source>
        <dbReference type="RefSeq" id="XP_034255652.1"/>
    </source>
</evidence>
<keyword evidence="2" id="KW-1185">Reference proteome</keyword>
<dbReference type="Proteomes" id="UP000515158">
    <property type="component" value="Unplaced"/>
</dbReference>
<evidence type="ECO:0000256" key="1">
    <source>
        <dbReference type="SAM" id="Phobius"/>
    </source>
</evidence>
<protein>
    <submittedName>
        <fullName evidence="3">Uncharacterized protein LOC117653822</fullName>
    </submittedName>
</protein>
<keyword evidence="1" id="KW-1133">Transmembrane helix</keyword>
<gene>
    <name evidence="3" type="primary">LOC117653822</name>
</gene>
<dbReference type="InParanoid" id="A0A6P9ABY2"/>
<dbReference type="AlphaFoldDB" id="A0A6P9ABY2"/>